<reference evidence="1" key="1">
    <citation type="submission" date="2021-06" db="EMBL/GenBank/DDBJ databases">
        <title>Thalassococcus sp. CAU 1522 isolated from sea sand, Republic of Korea.</title>
        <authorList>
            <person name="Kim W."/>
        </authorList>
    </citation>
    <scope>NUCLEOTIDE SEQUENCE</scope>
    <source>
        <strain evidence="1">CAU 1522</strain>
    </source>
</reference>
<keyword evidence="2" id="KW-1185">Reference proteome</keyword>
<gene>
    <name evidence="1" type="ORF">KUH32_15325</name>
</gene>
<name>A0ABS6NC43_9RHOB</name>
<dbReference type="Pfam" id="PF09585">
    <property type="entry name" value="Lin0512_fam"/>
    <property type="match status" value="1"/>
</dbReference>
<dbReference type="InterPro" id="IPR011719">
    <property type="entry name" value="CHP02058"/>
</dbReference>
<sequence length="123" mass="13117">MSLQRLIIEMGMGVDLHGQDHTKAARRAVEDALRHSSMPVLRAIDGLKAQARVKVTIGVPRPDAVDREAVACVLPHDGVEIVVVEGGLSVADAAYGGAHVIASAAVELFLPRQHGWRLGRSEV</sequence>
<proteinExistence type="predicted"/>
<dbReference type="RefSeq" id="WP_217779472.1">
    <property type="nucleotide sequence ID" value="NZ_JAHRWL010000002.1"/>
</dbReference>
<dbReference type="EMBL" id="JAHRWL010000002">
    <property type="protein sequence ID" value="MBV2361134.1"/>
    <property type="molecule type" value="Genomic_DNA"/>
</dbReference>
<dbReference type="PANTHER" id="PTHR34784:SF1">
    <property type="entry name" value="50S RIBOSOMAL PROTEIN L34"/>
    <property type="match status" value="1"/>
</dbReference>
<comment type="caution">
    <text evidence="1">The sequence shown here is derived from an EMBL/GenBank/DDBJ whole genome shotgun (WGS) entry which is preliminary data.</text>
</comment>
<evidence type="ECO:0000313" key="1">
    <source>
        <dbReference type="EMBL" id="MBV2361134.1"/>
    </source>
</evidence>
<organism evidence="1 2">
    <name type="scientific">Thalassococcus arenae</name>
    <dbReference type="NCBI Taxonomy" id="2851652"/>
    <lineage>
        <taxon>Bacteria</taxon>
        <taxon>Pseudomonadati</taxon>
        <taxon>Pseudomonadota</taxon>
        <taxon>Alphaproteobacteria</taxon>
        <taxon>Rhodobacterales</taxon>
        <taxon>Roseobacteraceae</taxon>
        <taxon>Thalassococcus</taxon>
    </lineage>
</organism>
<protein>
    <submittedName>
        <fullName evidence="1">Lin0512 family protein</fullName>
    </submittedName>
</protein>
<dbReference type="PANTHER" id="PTHR34784">
    <property type="entry name" value="50S RIBOSOMAL PROTEIN L34"/>
    <property type="match status" value="1"/>
</dbReference>
<dbReference type="Proteomes" id="UP001166293">
    <property type="component" value="Unassembled WGS sequence"/>
</dbReference>
<evidence type="ECO:0000313" key="2">
    <source>
        <dbReference type="Proteomes" id="UP001166293"/>
    </source>
</evidence>
<dbReference type="NCBIfam" id="TIGR02058">
    <property type="entry name" value="lin0512_fam"/>
    <property type="match status" value="1"/>
</dbReference>
<accession>A0ABS6NC43</accession>